<comment type="subunit">
    <text evidence="13">Interacts with FIZ1; this interaction represses transactivation. Interacts (via the leucine-zipper domain) with CRX.</text>
</comment>
<keyword evidence="4" id="KW-0963">Cytoplasm</keyword>
<keyword evidence="9" id="KW-0010">Activator</keyword>
<dbReference type="OrthoDB" id="5974330at2759"/>
<feature type="compositionally biased region" description="Polar residues" evidence="15">
    <location>
        <begin position="576"/>
        <end position="591"/>
    </location>
</feature>
<name>E9HKF3_DAPPU</name>
<keyword evidence="11" id="KW-0539">Nucleus</keyword>
<dbReference type="PANTHER" id="PTHR10129:SF44">
    <property type="entry name" value="TRAFFIC JAM, ISOFORM C"/>
    <property type="match status" value="1"/>
</dbReference>
<gene>
    <name evidence="17" type="primary">TJM</name>
    <name evidence="17" type="ORF">DAPPUDRAFT_347254</name>
</gene>
<dbReference type="Pfam" id="PF03131">
    <property type="entry name" value="bZIP_Maf"/>
    <property type="match status" value="1"/>
</dbReference>
<dbReference type="InterPro" id="IPR024874">
    <property type="entry name" value="Transcription_factor_Maf_fam"/>
</dbReference>
<dbReference type="SUPFAM" id="SSF47454">
    <property type="entry name" value="A DNA-binding domain in eukaryotic transcription factors"/>
    <property type="match status" value="1"/>
</dbReference>
<evidence type="ECO:0000259" key="16">
    <source>
        <dbReference type="Pfam" id="PF03131"/>
    </source>
</evidence>
<evidence type="ECO:0000256" key="3">
    <source>
        <dbReference type="ARBA" id="ARBA00022473"/>
    </source>
</evidence>
<dbReference type="GO" id="GO:0005634">
    <property type="term" value="C:nucleus"/>
    <property type="evidence" value="ECO:0000318"/>
    <property type="project" value="GO_Central"/>
</dbReference>
<dbReference type="eggNOG" id="KOG4196">
    <property type="taxonomic scope" value="Eukaryota"/>
</dbReference>
<protein>
    <recommendedName>
        <fullName evidence="14">Neural retina-specific leucine zipper protein</fullName>
    </recommendedName>
</protein>
<feature type="region of interest" description="Disordered" evidence="15">
    <location>
        <begin position="102"/>
        <end position="173"/>
    </location>
</feature>
<evidence type="ECO:0000256" key="12">
    <source>
        <dbReference type="ARBA" id="ARBA00055281"/>
    </source>
</evidence>
<dbReference type="EMBL" id="GL732668">
    <property type="protein sequence ID" value="EFX67793.1"/>
    <property type="molecule type" value="Genomic_DNA"/>
</dbReference>
<evidence type="ECO:0000256" key="9">
    <source>
        <dbReference type="ARBA" id="ARBA00023159"/>
    </source>
</evidence>
<feature type="region of interest" description="Disordered" evidence="15">
    <location>
        <begin position="504"/>
        <end position="591"/>
    </location>
</feature>
<evidence type="ECO:0000256" key="15">
    <source>
        <dbReference type="SAM" id="MobiDB-lite"/>
    </source>
</evidence>
<dbReference type="CDD" id="cd14718">
    <property type="entry name" value="bZIP_Maf_large"/>
    <property type="match status" value="1"/>
</dbReference>
<dbReference type="AlphaFoldDB" id="E9HKF3"/>
<dbReference type="STRING" id="6669.E9HKF3"/>
<feature type="compositionally biased region" description="Low complexity" evidence="15">
    <location>
        <begin position="307"/>
        <end position="318"/>
    </location>
</feature>
<keyword evidence="3" id="KW-0217">Developmental protein</keyword>
<evidence type="ECO:0000256" key="5">
    <source>
        <dbReference type="ARBA" id="ARBA00022499"/>
    </source>
</evidence>
<evidence type="ECO:0000256" key="1">
    <source>
        <dbReference type="ARBA" id="ARBA00004123"/>
    </source>
</evidence>
<feature type="region of interest" description="Disordered" evidence="15">
    <location>
        <begin position="242"/>
        <end position="356"/>
    </location>
</feature>
<comment type="function">
    <text evidence="12">Acts as a transcriptional activator which regulates the expression of several rod-specific genes, including RHO and PDE6B. Also functions as a transcriptional coactivator, stimulating transcription mediated by the transcription factor CRX and NR2E3. Binds to the rhodopsin promoter in a sequence-specific manner.</text>
</comment>
<evidence type="ECO:0000256" key="7">
    <source>
        <dbReference type="ARBA" id="ARBA00023015"/>
    </source>
</evidence>
<dbReference type="Gene3D" id="1.20.5.170">
    <property type="match status" value="1"/>
</dbReference>
<feature type="compositionally biased region" description="Low complexity" evidence="15">
    <location>
        <begin position="127"/>
        <end position="139"/>
    </location>
</feature>
<keyword evidence="10" id="KW-0804">Transcription</keyword>
<evidence type="ECO:0000256" key="14">
    <source>
        <dbReference type="ARBA" id="ARBA00071773"/>
    </source>
</evidence>
<keyword evidence="7" id="KW-0805">Transcription regulation</keyword>
<evidence type="ECO:0000256" key="11">
    <source>
        <dbReference type="ARBA" id="ARBA00023242"/>
    </source>
</evidence>
<dbReference type="FunFam" id="1.20.5.170:FF:000071">
    <property type="entry name" value="Neural retina-specific leucine zipper protein"/>
    <property type="match status" value="1"/>
</dbReference>
<keyword evidence="18" id="KW-1185">Reference proteome</keyword>
<evidence type="ECO:0000313" key="17">
    <source>
        <dbReference type="EMBL" id="EFX67793.1"/>
    </source>
</evidence>
<evidence type="ECO:0000256" key="10">
    <source>
        <dbReference type="ARBA" id="ARBA00023163"/>
    </source>
</evidence>
<sequence length="591" mass="65377">MEASAQDEYVSDFDLEHLEEVVKREMLEQRRNAEAAYALHYQNLQPPVQQPQSQPPQQQQQQQQPSPTVAQQVPQQVHVVSHHSAAAVAAIQQPAVPLKHQLQAPATPPDTPPGQPCSIMSPASPFQHQQQQQQQQQQQHGHHSQHSHAQQQQQQQQIQQQQQGQASASVSTAPVLPIGPSLEAIQHKAGMSAGSDEFLWVTASMRYGNAVPPLQIHQEPLDLRPQGSESPLDDPHAAWVHHASLQHQQQQQHQHQIQQQQHQQQPPTQHLLGRRDSYSEGSIAHLHLPGCHPSQHHHHQVPRGCGSNSSSDSSTSDSEMGGPSSNAGMVVGLGPNSGGHHHHHHHHHHGGSGGNDLLDDDALISLSVRELNKKLNGFPREEVVRLKQKRRTLKNRGYAQNCRSKRMQQRHELESANTALKNICRCQNDLHRHALLFDCAGPHNMNRHSSSSSSIFMQSCQKHKKNKNSSKNEAGEGFENFPEYRVEHSLRKIIEHYNRRNANEGDSAIGFTCRNPTNATGTGPSGAGAGQLQTEMRRHPSRQPAARQSPATSTAAAATAAATAVEEQPNGRLPNQRRSNQLLPVKSTKNN</sequence>
<feature type="compositionally biased region" description="Low complexity" evidence="15">
    <location>
        <begin position="147"/>
        <end position="166"/>
    </location>
</feature>
<dbReference type="GO" id="GO:0045944">
    <property type="term" value="P:positive regulation of transcription by RNA polymerase II"/>
    <property type="evidence" value="ECO:0007669"/>
    <property type="project" value="UniProtKB-ARBA"/>
</dbReference>
<evidence type="ECO:0000313" key="18">
    <source>
        <dbReference type="Proteomes" id="UP000000305"/>
    </source>
</evidence>
<dbReference type="HOGENOM" id="CLU_461726_0_0_1"/>
<accession>E9HKF3</accession>
<organism evidence="17 18">
    <name type="scientific">Daphnia pulex</name>
    <name type="common">Water flea</name>
    <dbReference type="NCBI Taxonomy" id="6669"/>
    <lineage>
        <taxon>Eukaryota</taxon>
        <taxon>Metazoa</taxon>
        <taxon>Ecdysozoa</taxon>
        <taxon>Arthropoda</taxon>
        <taxon>Crustacea</taxon>
        <taxon>Branchiopoda</taxon>
        <taxon>Diplostraca</taxon>
        <taxon>Cladocera</taxon>
        <taxon>Anomopoda</taxon>
        <taxon>Daphniidae</taxon>
        <taxon>Daphnia</taxon>
    </lineage>
</organism>
<feature type="compositionally biased region" description="Pro residues" evidence="15">
    <location>
        <begin position="106"/>
        <end position="115"/>
    </location>
</feature>
<evidence type="ECO:0000256" key="13">
    <source>
        <dbReference type="ARBA" id="ARBA00066263"/>
    </source>
</evidence>
<feature type="compositionally biased region" description="Low complexity" evidence="15">
    <location>
        <begin position="246"/>
        <end position="265"/>
    </location>
</feature>
<dbReference type="Proteomes" id="UP000000305">
    <property type="component" value="Unassembled WGS sequence"/>
</dbReference>
<feature type="compositionally biased region" description="Low complexity" evidence="15">
    <location>
        <begin position="551"/>
        <end position="564"/>
    </location>
</feature>
<dbReference type="InParanoid" id="E9HKF3"/>
<feature type="compositionally biased region" description="Basic residues" evidence="15">
    <location>
        <begin position="339"/>
        <end position="350"/>
    </location>
</feature>
<feature type="region of interest" description="Disordered" evidence="15">
    <location>
        <begin position="41"/>
        <end position="81"/>
    </location>
</feature>
<proteinExistence type="predicted"/>
<evidence type="ECO:0000256" key="2">
    <source>
        <dbReference type="ARBA" id="ARBA00004496"/>
    </source>
</evidence>
<keyword evidence="5" id="KW-1017">Isopeptide bond</keyword>
<dbReference type="PANTHER" id="PTHR10129">
    <property type="entry name" value="TRANSCRIPTION FACTOR MAF"/>
    <property type="match status" value="1"/>
</dbReference>
<dbReference type="InterPro" id="IPR008917">
    <property type="entry name" value="TF_DNA-bd_sf"/>
</dbReference>
<keyword evidence="6" id="KW-0832">Ubl conjugation</keyword>
<evidence type="ECO:0000256" key="8">
    <source>
        <dbReference type="ARBA" id="ARBA00023125"/>
    </source>
</evidence>
<evidence type="ECO:0000256" key="4">
    <source>
        <dbReference type="ARBA" id="ARBA00022490"/>
    </source>
</evidence>
<dbReference type="GO" id="GO:0000978">
    <property type="term" value="F:RNA polymerase II cis-regulatory region sequence-specific DNA binding"/>
    <property type="evidence" value="ECO:0000318"/>
    <property type="project" value="GO_Central"/>
</dbReference>
<reference evidence="17 18" key="1">
    <citation type="journal article" date="2011" name="Science">
        <title>The ecoresponsive genome of Daphnia pulex.</title>
        <authorList>
            <person name="Colbourne J.K."/>
            <person name="Pfrender M.E."/>
            <person name="Gilbert D."/>
            <person name="Thomas W.K."/>
            <person name="Tucker A."/>
            <person name="Oakley T.H."/>
            <person name="Tokishita S."/>
            <person name="Aerts A."/>
            <person name="Arnold G.J."/>
            <person name="Basu M.K."/>
            <person name="Bauer D.J."/>
            <person name="Caceres C.E."/>
            <person name="Carmel L."/>
            <person name="Casola C."/>
            <person name="Choi J.H."/>
            <person name="Detter J.C."/>
            <person name="Dong Q."/>
            <person name="Dusheyko S."/>
            <person name="Eads B.D."/>
            <person name="Frohlich T."/>
            <person name="Geiler-Samerotte K.A."/>
            <person name="Gerlach D."/>
            <person name="Hatcher P."/>
            <person name="Jogdeo S."/>
            <person name="Krijgsveld J."/>
            <person name="Kriventseva E.V."/>
            <person name="Kultz D."/>
            <person name="Laforsch C."/>
            <person name="Lindquist E."/>
            <person name="Lopez J."/>
            <person name="Manak J.R."/>
            <person name="Muller J."/>
            <person name="Pangilinan J."/>
            <person name="Patwardhan R.P."/>
            <person name="Pitluck S."/>
            <person name="Pritham E.J."/>
            <person name="Rechtsteiner A."/>
            <person name="Rho M."/>
            <person name="Rogozin I.B."/>
            <person name="Sakarya O."/>
            <person name="Salamov A."/>
            <person name="Schaack S."/>
            <person name="Shapiro H."/>
            <person name="Shiga Y."/>
            <person name="Skalitzky C."/>
            <person name="Smith Z."/>
            <person name="Souvorov A."/>
            <person name="Sung W."/>
            <person name="Tang Z."/>
            <person name="Tsuchiya D."/>
            <person name="Tu H."/>
            <person name="Vos H."/>
            <person name="Wang M."/>
            <person name="Wolf Y.I."/>
            <person name="Yamagata H."/>
            <person name="Yamada T."/>
            <person name="Ye Y."/>
            <person name="Shaw J.R."/>
            <person name="Andrews J."/>
            <person name="Crease T.J."/>
            <person name="Tang H."/>
            <person name="Lucas S.M."/>
            <person name="Robertson H.M."/>
            <person name="Bork P."/>
            <person name="Koonin E.V."/>
            <person name="Zdobnov E.M."/>
            <person name="Grigoriev I.V."/>
            <person name="Lynch M."/>
            <person name="Boore J.L."/>
        </authorList>
    </citation>
    <scope>NUCLEOTIDE SEQUENCE [LARGE SCALE GENOMIC DNA]</scope>
</reference>
<keyword evidence="8" id="KW-0238">DNA-binding</keyword>
<dbReference type="GO" id="GO:0000981">
    <property type="term" value="F:DNA-binding transcription factor activity, RNA polymerase II-specific"/>
    <property type="evidence" value="ECO:0000318"/>
    <property type="project" value="GO_Central"/>
</dbReference>
<evidence type="ECO:0000256" key="6">
    <source>
        <dbReference type="ARBA" id="ARBA00022843"/>
    </source>
</evidence>
<feature type="compositionally biased region" description="Low complexity" evidence="15">
    <location>
        <begin position="45"/>
        <end position="81"/>
    </location>
</feature>
<dbReference type="GO" id="GO:0006357">
    <property type="term" value="P:regulation of transcription by RNA polymerase II"/>
    <property type="evidence" value="ECO:0000318"/>
    <property type="project" value="GO_Central"/>
</dbReference>
<dbReference type="InterPro" id="IPR004826">
    <property type="entry name" value="bZIP_Maf"/>
</dbReference>
<dbReference type="GO" id="GO:0005737">
    <property type="term" value="C:cytoplasm"/>
    <property type="evidence" value="ECO:0007669"/>
    <property type="project" value="UniProtKB-SubCell"/>
</dbReference>
<comment type="subcellular location">
    <subcellularLocation>
        <location evidence="2">Cytoplasm</location>
    </subcellularLocation>
    <subcellularLocation>
        <location evidence="1">Nucleus</location>
    </subcellularLocation>
</comment>
<dbReference type="KEGG" id="dpx:DAPPUDRAFT_347254"/>
<feature type="domain" description="Basic leucine zipper" evidence="16">
    <location>
        <begin position="358"/>
        <end position="422"/>
    </location>
</feature>